<reference evidence="4" key="1">
    <citation type="submission" date="2017-02" db="UniProtKB">
        <authorList>
            <consortium name="WormBaseParasite"/>
        </authorList>
    </citation>
    <scope>IDENTIFICATION</scope>
</reference>
<evidence type="ECO:0000256" key="1">
    <source>
        <dbReference type="SAM" id="MobiDB-lite"/>
    </source>
</evidence>
<sequence length="118" mass="13415">MVDCQHDNELEQRKNITTTSERRARPAEVGKGAAANEVVDEEEKKKKRKTMNESNGPREAIGERVALHERRRFRPPTVYFAPHYAAVTATLRPPTMKDNDDTPCIIHRQPVSPSVIII</sequence>
<name>A0A0N4XUW2_NIPBR</name>
<dbReference type="AlphaFoldDB" id="A0A0N4XUW2"/>
<protein>
    <submittedName>
        <fullName evidence="2 4">Uncharacterized protein</fullName>
    </submittedName>
</protein>
<dbReference type="EMBL" id="UYSL01019807">
    <property type="protein sequence ID" value="VDL70118.1"/>
    <property type="molecule type" value="Genomic_DNA"/>
</dbReference>
<keyword evidence="3" id="KW-1185">Reference proteome</keyword>
<reference evidence="2 3" key="2">
    <citation type="submission" date="2018-11" db="EMBL/GenBank/DDBJ databases">
        <authorList>
            <consortium name="Pathogen Informatics"/>
        </authorList>
    </citation>
    <scope>NUCLEOTIDE SEQUENCE [LARGE SCALE GENOMIC DNA]</scope>
</reference>
<evidence type="ECO:0000313" key="4">
    <source>
        <dbReference type="WBParaSite" id="NBR_0000652801-mRNA-1"/>
    </source>
</evidence>
<feature type="region of interest" description="Disordered" evidence="1">
    <location>
        <begin position="1"/>
        <end position="62"/>
    </location>
</feature>
<feature type="compositionally biased region" description="Basic and acidic residues" evidence="1">
    <location>
        <begin position="1"/>
        <end position="28"/>
    </location>
</feature>
<dbReference type="Proteomes" id="UP000271162">
    <property type="component" value="Unassembled WGS sequence"/>
</dbReference>
<organism evidence="4">
    <name type="scientific">Nippostrongylus brasiliensis</name>
    <name type="common">Rat hookworm</name>
    <dbReference type="NCBI Taxonomy" id="27835"/>
    <lineage>
        <taxon>Eukaryota</taxon>
        <taxon>Metazoa</taxon>
        <taxon>Ecdysozoa</taxon>
        <taxon>Nematoda</taxon>
        <taxon>Chromadorea</taxon>
        <taxon>Rhabditida</taxon>
        <taxon>Rhabditina</taxon>
        <taxon>Rhabditomorpha</taxon>
        <taxon>Strongyloidea</taxon>
        <taxon>Heligmosomidae</taxon>
        <taxon>Nippostrongylus</taxon>
    </lineage>
</organism>
<proteinExistence type="predicted"/>
<evidence type="ECO:0000313" key="3">
    <source>
        <dbReference type="Proteomes" id="UP000271162"/>
    </source>
</evidence>
<dbReference type="WBParaSite" id="NBR_0000652801-mRNA-1">
    <property type="protein sequence ID" value="NBR_0000652801-mRNA-1"/>
    <property type="gene ID" value="NBR_0000652801"/>
</dbReference>
<accession>A0A0N4XUW2</accession>
<evidence type="ECO:0000313" key="2">
    <source>
        <dbReference type="EMBL" id="VDL70118.1"/>
    </source>
</evidence>
<gene>
    <name evidence="2" type="ORF">NBR_LOCUS6529</name>
</gene>